<keyword evidence="5 7" id="KW-0472">Membrane</keyword>
<comment type="caution">
    <text evidence="9">The sequence shown here is derived from an EMBL/GenBank/DDBJ whole genome shotgun (WGS) entry which is preliminary data.</text>
</comment>
<keyword evidence="2" id="KW-0433">Leucine-rich repeat</keyword>
<feature type="transmembrane region" description="Helical" evidence="7">
    <location>
        <begin position="1149"/>
        <end position="1169"/>
    </location>
</feature>
<feature type="transmembrane region" description="Helical" evidence="7">
    <location>
        <begin position="985"/>
        <end position="1008"/>
    </location>
</feature>
<evidence type="ECO:0000256" key="1">
    <source>
        <dbReference type="ARBA" id="ARBA00004370"/>
    </source>
</evidence>
<evidence type="ECO:0000256" key="2">
    <source>
        <dbReference type="ARBA" id="ARBA00022614"/>
    </source>
</evidence>
<name>A0ABD3PLX4_9STRA</name>
<dbReference type="SMART" id="SM00369">
    <property type="entry name" value="LRR_TYP"/>
    <property type="match status" value="4"/>
</dbReference>
<dbReference type="PANTHER" id="PTHR46662">
    <property type="entry name" value="DI-GLUCOSE BINDING PROTEIN WITH LEUCINE-RICH REPEAT DOMAIN-CONTAINING PROTEIN"/>
    <property type="match status" value="1"/>
</dbReference>
<evidence type="ECO:0000256" key="8">
    <source>
        <dbReference type="SAM" id="SignalP"/>
    </source>
</evidence>
<evidence type="ECO:0000313" key="10">
    <source>
        <dbReference type="Proteomes" id="UP001530400"/>
    </source>
</evidence>
<dbReference type="InterPro" id="IPR003591">
    <property type="entry name" value="Leu-rich_rpt_typical-subtyp"/>
</dbReference>
<dbReference type="GO" id="GO:0016020">
    <property type="term" value="C:membrane"/>
    <property type="evidence" value="ECO:0007669"/>
    <property type="project" value="UniProtKB-SubCell"/>
</dbReference>
<accession>A0ABD3PLX4</accession>
<dbReference type="FunFam" id="3.80.10.10:FF:000041">
    <property type="entry name" value="LRR receptor-like serine/threonine-protein kinase ERECTA"/>
    <property type="match status" value="1"/>
</dbReference>
<evidence type="ECO:0000256" key="4">
    <source>
        <dbReference type="ARBA" id="ARBA00022737"/>
    </source>
</evidence>
<organism evidence="9 10">
    <name type="scientific">Cyclotella atomus</name>
    <dbReference type="NCBI Taxonomy" id="382360"/>
    <lineage>
        <taxon>Eukaryota</taxon>
        <taxon>Sar</taxon>
        <taxon>Stramenopiles</taxon>
        <taxon>Ochrophyta</taxon>
        <taxon>Bacillariophyta</taxon>
        <taxon>Coscinodiscophyceae</taxon>
        <taxon>Thalassiosirophycidae</taxon>
        <taxon>Stephanodiscales</taxon>
        <taxon>Stephanodiscaceae</taxon>
        <taxon>Cyclotella</taxon>
    </lineage>
</organism>
<feature type="transmembrane region" description="Helical" evidence="7">
    <location>
        <begin position="1055"/>
        <end position="1076"/>
    </location>
</feature>
<keyword evidence="7" id="KW-0812">Transmembrane</keyword>
<dbReference type="InterPro" id="IPR001611">
    <property type="entry name" value="Leu-rich_rpt"/>
</dbReference>
<dbReference type="Pfam" id="PF13855">
    <property type="entry name" value="LRR_8"/>
    <property type="match status" value="2"/>
</dbReference>
<dbReference type="PROSITE" id="PS51450">
    <property type="entry name" value="LRR"/>
    <property type="match status" value="1"/>
</dbReference>
<dbReference type="Gene3D" id="3.80.10.10">
    <property type="entry name" value="Ribonuclease Inhibitor"/>
    <property type="match status" value="4"/>
</dbReference>
<evidence type="ECO:0000256" key="3">
    <source>
        <dbReference type="ARBA" id="ARBA00022729"/>
    </source>
</evidence>
<dbReference type="AlphaFoldDB" id="A0ABD3PLX4"/>
<protein>
    <recommendedName>
        <fullName evidence="11">Leucine-rich repeat-containing N-terminal plant-type domain-containing protein</fullName>
    </recommendedName>
</protein>
<dbReference type="PANTHER" id="PTHR46662:SF104">
    <property type="entry name" value="GPI-ANCHORED ADHESIN-LIKE PROTEIN PGA55-RELATED"/>
    <property type="match status" value="1"/>
</dbReference>
<dbReference type="EMBL" id="JALLPJ020000538">
    <property type="protein sequence ID" value="KAL3789128.1"/>
    <property type="molecule type" value="Genomic_DNA"/>
</dbReference>
<dbReference type="Proteomes" id="UP001530400">
    <property type="component" value="Unassembled WGS sequence"/>
</dbReference>
<evidence type="ECO:0000313" key="9">
    <source>
        <dbReference type="EMBL" id="KAL3789128.1"/>
    </source>
</evidence>
<dbReference type="FunFam" id="3.80.10.10:FF:000400">
    <property type="entry name" value="Nuclear pore complex protein NUP107"/>
    <property type="match status" value="1"/>
</dbReference>
<dbReference type="InterPro" id="IPR032675">
    <property type="entry name" value="LRR_dom_sf"/>
</dbReference>
<gene>
    <name evidence="9" type="ORF">ACHAWO_012661</name>
</gene>
<feature type="chain" id="PRO_5044776402" description="Leucine-rich repeat-containing N-terminal plant-type domain-containing protein" evidence="8">
    <location>
        <begin position="17"/>
        <end position="1276"/>
    </location>
</feature>
<keyword evidence="7" id="KW-1133">Transmembrane helix</keyword>
<feature type="signal peptide" evidence="8">
    <location>
        <begin position="1"/>
        <end position="16"/>
    </location>
</feature>
<dbReference type="SUPFAM" id="SSF52058">
    <property type="entry name" value="L domain-like"/>
    <property type="match status" value="1"/>
</dbReference>
<reference evidence="9 10" key="1">
    <citation type="submission" date="2024-10" db="EMBL/GenBank/DDBJ databases">
        <title>Updated reference genomes for cyclostephanoid diatoms.</title>
        <authorList>
            <person name="Roberts W.R."/>
            <person name="Alverson A.J."/>
        </authorList>
    </citation>
    <scope>NUCLEOTIDE SEQUENCE [LARGE SCALE GENOMIC DNA]</scope>
    <source>
        <strain evidence="9 10">AJA010-31</strain>
    </source>
</reference>
<sequence>MLSIFSCLGVFPTTAAAPTDTLSASSIPTDTLSASSIPTVSPPSLFDPSSISSPIPSFEGGCVDLIVALLLPPSSSGYEIYWRIASTTENAVDPWISASYKVDAGSPAENTFIVESSNGTNSNNKTACLPEGPFNFSVHQTCPNGVCFRDFVPYILSSNGRHLKCGLYYPNSDDFEFDLDYTSSPATIELLSSISNDTEEFPDNSGCHMPCISDNEMTCLEEKLMPLKCFLGRDFLEESCRTRNALGFEQNNTNSSDLENFVATFPVKVDIICQYHQCAYENFQEKNWDKYYACECINDSSGCCLENKSNYSKGFTLSTSCQCIFEPECEVGNFDQCSIAAQYCYMGEGESLKCTHMKSACQNSGNYIFCEEAQAACCGSGDFSCGCDIWEPECKKNPSNYICEPAADSCSNNEVFTYCLFYTYADEKLGYKSPDMYDACYTAASWTGSDDESPYLNEIFKETGGDFWYNNTGWLSNDTYYCSWFGITCDDGGSVTRLDLRNNNLTGSFPGFWITSLLQIQSLDFGKNRLSGIIEYYWFSSTPMLSRIDLSENYLSGEAEMLFSPAAEYVNFSHNRFTSVSRMHEFKPSYTTVQTVDLSYNSVGQNLTAIFYDLPPKLNELDLSHNNIRGTIPRSLPKLDYLTRLTLARNQLSGKLPDFERYFPRLRDLNLSNQGAGKSSVHLSGSIPDGLSNLFDLVTLDLSKNELSSSIPEKLANLPQLQILRLTSNKLVGSIPTQLGKLSDTARVLDLSSNILTGTIPFELGDFVDAEVLLANNKLPYPAPLSLCSTSGFDLKSNLDMCPVGRKILKDFFDTAKGIEWTNSTNWLDEYASICTWHGVGCNRKGEVNYLNLTNNALSGRLIDSIADLSMLEVIELSDNDIKGTLPSSIGMLHNLTYLRLSYNAFTGEIPPQLGNLQYLQLLHLHGNRFRGEVAPLKSKFVTDSAFVSDCGVPTDFDQPLLCSECTMCCKLTKIQEDGFESYTVFTWVFFTAVLGGSLILACIVLLYGRCRRKEAYTDRSFRASVVRRDKKYALDKIGDDSVYKFFLGSTIHGWFTALAVIGLQIWMLYTFIFAAEFDLSDDKSDLVYTWRCPRDNIECSDKGDANPRGWLVFTILMISHLLADLINGVKMILLSAKPGHSVKTRMRFFIGGIFLSTITLFTLFASTIYNKAIATSNTEIIVNAVIILFITDLDEHFFGLLRTISPKLVERMSYNTLNSEEEDKDDDESMEDVKLRLAEMEEKYANQERRFEALETMLANNVGSRCLAVDPQNSK</sequence>
<keyword evidence="10" id="KW-1185">Reference proteome</keyword>
<comment type="subcellular location">
    <subcellularLocation>
        <location evidence="1">Membrane</location>
    </subcellularLocation>
</comment>
<keyword evidence="6" id="KW-0175">Coiled coil</keyword>
<evidence type="ECO:0000256" key="5">
    <source>
        <dbReference type="ARBA" id="ARBA00023136"/>
    </source>
</evidence>
<keyword evidence="4" id="KW-0677">Repeat</keyword>
<evidence type="ECO:0000256" key="6">
    <source>
        <dbReference type="SAM" id="Coils"/>
    </source>
</evidence>
<feature type="transmembrane region" description="Helical" evidence="7">
    <location>
        <begin position="1181"/>
        <end position="1202"/>
    </location>
</feature>
<dbReference type="Pfam" id="PF00560">
    <property type="entry name" value="LRR_1"/>
    <property type="match status" value="2"/>
</dbReference>
<feature type="transmembrane region" description="Helical" evidence="7">
    <location>
        <begin position="1111"/>
        <end position="1137"/>
    </location>
</feature>
<proteinExistence type="predicted"/>
<evidence type="ECO:0008006" key="11">
    <source>
        <dbReference type="Google" id="ProtNLM"/>
    </source>
</evidence>
<keyword evidence="3 8" id="KW-0732">Signal</keyword>
<feature type="coiled-coil region" evidence="6">
    <location>
        <begin position="1231"/>
        <end position="1258"/>
    </location>
</feature>
<evidence type="ECO:0000256" key="7">
    <source>
        <dbReference type="SAM" id="Phobius"/>
    </source>
</evidence>
<dbReference type="SUPFAM" id="SSF52047">
    <property type="entry name" value="RNI-like"/>
    <property type="match status" value="1"/>
</dbReference>